<gene>
    <name evidence="1" type="ordered locus">Slin_0278</name>
</gene>
<dbReference type="AlphaFoldDB" id="D2QDB2"/>
<proteinExistence type="predicted"/>
<sequence>MLDINTYCSMYKYLSITDDIHLFILISKINKYKQINKPQFQKTTNYLIYRYFNNLTI</sequence>
<dbReference type="Proteomes" id="UP000002028">
    <property type="component" value="Chromosome"/>
</dbReference>
<evidence type="ECO:0000313" key="2">
    <source>
        <dbReference type="Proteomes" id="UP000002028"/>
    </source>
</evidence>
<name>D2QDB2_SPILD</name>
<dbReference type="KEGG" id="sli:Slin_0278"/>
<dbReference type="HOGENOM" id="CLU_2994426_0_0_10"/>
<accession>D2QDB2</accession>
<keyword evidence="2" id="KW-1185">Reference proteome</keyword>
<protein>
    <submittedName>
        <fullName evidence="1">Uncharacterized protein</fullName>
    </submittedName>
</protein>
<evidence type="ECO:0000313" key="1">
    <source>
        <dbReference type="EMBL" id="ADB36342.1"/>
    </source>
</evidence>
<reference evidence="1 2" key="1">
    <citation type="journal article" date="2010" name="Stand. Genomic Sci.">
        <title>Complete genome sequence of Spirosoma linguale type strain (1).</title>
        <authorList>
            <person name="Lail K."/>
            <person name="Sikorski J."/>
            <person name="Saunders E."/>
            <person name="Lapidus A."/>
            <person name="Glavina Del Rio T."/>
            <person name="Copeland A."/>
            <person name="Tice H."/>
            <person name="Cheng J.-F."/>
            <person name="Lucas S."/>
            <person name="Nolan M."/>
            <person name="Bruce D."/>
            <person name="Goodwin L."/>
            <person name="Pitluck S."/>
            <person name="Ivanova N."/>
            <person name="Mavromatis K."/>
            <person name="Ovchinnikova G."/>
            <person name="Pati A."/>
            <person name="Chen A."/>
            <person name="Palaniappan K."/>
            <person name="Land M."/>
            <person name="Hauser L."/>
            <person name="Chang Y.-J."/>
            <person name="Jeffries C.D."/>
            <person name="Chain P."/>
            <person name="Brettin T."/>
            <person name="Detter J.C."/>
            <person name="Schuetze A."/>
            <person name="Rohde M."/>
            <person name="Tindall B.J."/>
            <person name="Goeker M."/>
            <person name="Bristow J."/>
            <person name="Eisen J.A."/>
            <person name="Markowitz V."/>
            <person name="Hugenholtz P."/>
            <person name="Kyrpides N.C."/>
            <person name="Klenk H.-P."/>
            <person name="Chen F."/>
        </authorList>
    </citation>
    <scope>NUCLEOTIDE SEQUENCE [LARGE SCALE GENOMIC DNA]</scope>
    <source>
        <strain evidence="2">ATCC 33905 / DSM 74 / LMG 10896 / Claus 1</strain>
    </source>
</reference>
<organism evidence="1 2">
    <name type="scientific">Spirosoma linguale (strain ATCC 33905 / DSM 74 / LMG 10896 / Claus 1)</name>
    <dbReference type="NCBI Taxonomy" id="504472"/>
    <lineage>
        <taxon>Bacteria</taxon>
        <taxon>Pseudomonadati</taxon>
        <taxon>Bacteroidota</taxon>
        <taxon>Cytophagia</taxon>
        <taxon>Cytophagales</taxon>
        <taxon>Cytophagaceae</taxon>
        <taxon>Spirosoma</taxon>
    </lineage>
</organism>
<dbReference type="EMBL" id="CP001769">
    <property type="protein sequence ID" value="ADB36342.1"/>
    <property type="molecule type" value="Genomic_DNA"/>
</dbReference>